<evidence type="ECO:0000256" key="1">
    <source>
        <dbReference type="ARBA" id="ARBA00009865"/>
    </source>
</evidence>
<evidence type="ECO:0000256" key="3">
    <source>
        <dbReference type="ARBA" id="ARBA00022801"/>
    </source>
</evidence>
<accession>A0A094JG99</accession>
<dbReference type="InterPro" id="IPR023296">
    <property type="entry name" value="Glyco_hydro_beta-prop_sf"/>
</dbReference>
<comment type="caution">
    <text evidence="8">The sequence shown here is derived from an EMBL/GenBank/DDBJ whole genome shotgun (WGS) entry which is preliminary data.</text>
</comment>
<feature type="signal peptide" evidence="7">
    <location>
        <begin position="1"/>
        <end position="27"/>
    </location>
</feature>
<feature type="chain" id="PRO_5001900617" evidence="7">
    <location>
        <begin position="28"/>
        <end position="341"/>
    </location>
</feature>
<keyword evidence="9" id="KW-1185">Reference proteome</keyword>
<dbReference type="EMBL" id="JPEO01000001">
    <property type="protein sequence ID" value="KFZ38950.1"/>
    <property type="molecule type" value="Genomic_DNA"/>
</dbReference>
<proteinExistence type="inferred from homology"/>
<dbReference type="RefSeq" id="WP_037438695.1">
    <property type="nucleotide sequence ID" value="NZ_JPEO01000001.1"/>
</dbReference>
<keyword evidence="3 6" id="KW-0378">Hydrolase</keyword>
<evidence type="ECO:0000313" key="9">
    <source>
        <dbReference type="Proteomes" id="UP000029264"/>
    </source>
</evidence>
<dbReference type="PANTHER" id="PTHR43817:SF1">
    <property type="entry name" value="HYDROLASE, FAMILY 43, PUTATIVE (AFU_ORTHOLOGUE AFUA_3G01660)-RELATED"/>
    <property type="match status" value="1"/>
</dbReference>
<keyword evidence="4 6" id="KW-0326">Glycosidase</keyword>
<dbReference type="STRING" id="1515746.HR45_00670"/>
<dbReference type="InterPro" id="IPR006710">
    <property type="entry name" value="Glyco_hydro_43"/>
</dbReference>
<evidence type="ECO:0000256" key="5">
    <source>
        <dbReference type="PIRSR" id="PIRSR606710-2"/>
    </source>
</evidence>
<dbReference type="Gene3D" id="2.115.10.20">
    <property type="entry name" value="Glycosyl hydrolase domain, family 43"/>
    <property type="match status" value="1"/>
</dbReference>
<dbReference type="OrthoDB" id="177947at2"/>
<evidence type="ECO:0000256" key="7">
    <source>
        <dbReference type="SAM" id="SignalP"/>
    </source>
</evidence>
<dbReference type="PANTHER" id="PTHR43817">
    <property type="entry name" value="GLYCOSYL HYDROLASE"/>
    <property type="match status" value="1"/>
</dbReference>
<comment type="similarity">
    <text evidence="1 6">Belongs to the glycosyl hydrolase 43 family.</text>
</comment>
<dbReference type="AlphaFoldDB" id="A0A094JG99"/>
<dbReference type="GO" id="GO:0004553">
    <property type="term" value="F:hydrolase activity, hydrolyzing O-glycosyl compounds"/>
    <property type="evidence" value="ECO:0007669"/>
    <property type="project" value="InterPro"/>
</dbReference>
<reference evidence="8 9" key="1">
    <citation type="submission" date="2014-06" db="EMBL/GenBank/DDBJ databases">
        <title>Shewanella sp. YQH10.</title>
        <authorList>
            <person name="Liu Y."/>
            <person name="Zeng R."/>
        </authorList>
    </citation>
    <scope>NUCLEOTIDE SEQUENCE [LARGE SCALE GENOMIC DNA]</scope>
    <source>
        <strain evidence="8 9">YQH10</strain>
    </source>
</reference>
<dbReference type="PIRSF" id="PIRSF025414">
    <property type="entry name" value="Alpha-L-arabinofuranosidase"/>
    <property type="match status" value="1"/>
</dbReference>
<protein>
    <submittedName>
        <fullName evidence="8">Alpha-N-arabinofuranosidase</fullName>
    </submittedName>
</protein>
<evidence type="ECO:0000256" key="4">
    <source>
        <dbReference type="ARBA" id="ARBA00023295"/>
    </source>
</evidence>
<gene>
    <name evidence="8" type="ORF">HR45_00670</name>
</gene>
<keyword evidence="2 7" id="KW-0732">Signal</keyword>
<dbReference type="Proteomes" id="UP000029264">
    <property type="component" value="Unassembled WGS sequence"/>
</dbReference>
<evidence type="ECO:0000256" key="2">
    <source>
        <dbReference type="ARBA" id="ARBA00022729"/>
    </source>
</evidence>
<organism evidence="8 9">
    <name type="scientific">Shewanella mangrovi</name>
    <dbReference type="NCBI Taxonomy" id="1515746"/>
    <lineage>
        <taxon>Bacteria</taxon>
        <taxon>Pseudomonadati</taxon>
        <taxon>Pseudomonadota</taxon>
        <taxon>Gammaproteobacteria</taxon>
        <taxon>Alteromonadales</taxon>
        <taxon>Shewanellaceae</taxon>
        <taxon>Shewanella</taxon>
    </lineage>
</organism>
<name>A0A094JG99_9GAMM</name>
<dbReference type="eggNOG" id="COG3940">
    <property type="taxonomic scope" value="Bacteria"/>
</dbReference>
<dbReference type="Pfam" id="PF04616">
    <property type="entry name" value="Glyco_hydro_43"/>
    <property type="match status" value="1"/>
</dbReference>
<dbReference type="InterPro" id="IPR016828">
    <property type="entry name" value="Alpha-L-arabinofuranosidase"/>
</dbReference>
<sequence>MSTLRKTCSLAVKLLPALVLFGHNAQANDSLNIDNPIVTQRADPFIYRDPDTGCYDFIGTSPKFDQLEIRQACQLNDLKIVEPKVVWHKNDSGPMSDTIWAPELHRIDGVWYIYVAAGIANKPGNIRMYVLSNPSKDPTQGKWKEEGRIKTPWDSFSLDATTFVHNGKRYLLWAQQDKARSYNSALWIAEMDSPTSITGPVVKLSEPELDWEVQGYKVNEGPAVIERNGRVFVTYSASATDERYAMGLLWADAGSDLLDSNSWHKNPTPVFTTNAAVGRYGPGHNSFTLAEDGKTDLMIYHSRDYQKLRGNPLTDPNRHARARALYWDANGFPVFHEEQGD</sequence>
<feature type="site" description="Important for catalytic activity, responsible for pKa modulation of the active site Glu and correct orientation of both the proton donor and substrate" evidence="5">
    <location>
        <position position="159"/>
    </location>
</feature>
<dbReference type="GO" id="GO:0005975">
    <property type="term" value="P:carbohydrate metabolic process"/>
    <property type="evidence" value="ECO:0007669"/>
    <property type="project" value="InterPro"/>
</dbReference>
<evidence type="ECO:0000256" key="6">
    <source>
        <dbReference type="RuleBase" id="RU361187"/>
    </source>
</evidence>
<dbReference type="SUPFAM" id="SSF75005">
    <property type="entry name" value="Arabinanase/levansucrase/invertase"/>
    <property type="match status" value="1"/>
</dbReference>
<evidence type="ECO:0000313" key="8">
    <source>
        <dbReference type="EMBL" id="KFZ38950.1"/>
    </source>
</evidence>